<dbReference type="PANTHER" id="PTHR24243">
    <property type="entry name" value="G-PROTEIN COUPLED RECEPTOR"/>
    <property type="match status" value="1"/>
</dbReference>
<comment type="caution">
    <text evidence="11">The sequence shown here is derived from an EMBL/GenBank/DDBJ whole genome shotgun (WGS) entry which is preliminary data.</text>
</comment>
<evidence type="ECO:0000256" key="6">
    <source>
        <dbReference type="ARBA" id="ARBA00023170"/>
    </source>
</evidence>
<evidence type="ECO:0000313" key="12">
    <source>
        <dbReference type="Proteomes" id="UP001209878"/>
    </source>
</evidence>
<evidence type="ECO:0000256" key="2">
    <source>
        <dbReference type="ARBA" id="ARBA00022692"/>
    </source>
</evidence>
<dbReference type="EMBL" id="JAODUO010000492">
    <property type="protein sequence ID" value="KAK2179413.1"/>
    <property type="molecule type" value="Genomic_DNA"/>
</dbReference>
<dbReference type="InterPro" id="IPR017452">
    <property type="entry name" value="GPCR_Rhodpsn_7TM"/>
</dbReference>
<dbReference type="PRINTS" id="PR00237">
    <property type="entry name" value="GPCRRHODOPSN"/>
</dbReference>
<dbReference type="Proteomes" id="UP001209878">
    <property type="component" value="Unassembled WGS sequence"/>
</dbReference>
<feature type="transmembrane region" description="Helical" evidence="9">
    <location>
        <begin position="20"/>
        <end position="43"/>
    </location>
</feature>
<keyword evidence="4" id="KW-0297">G-protein coupled receptor</keyword>
<evidence type="ECO:0000256" key="5">
    <source>
        <dbReference type="ARBA" id="ARBA00023136"/>
    </source>
</evidence>
<proteinExistence type="predicted"/>
<evidence type="ECO:0000256" key="3">
    <source>
        <dbReference type="ARBA" id="ARBA00022989"/>
    </source>
</evidence>
<accession>A0AAD9KZ17</accession>
<dbReference type="SUPFAM" id="SSF81321">
    <property type="entry name" value="Family A G protein-coupled receptor-like"/>
    <property type="match status" value="1"/>
</dbReference>
<dbReference type="PANTHER" id="PTHR24243:SF230">
    <property type="entry name" value="G-PROTEIN COUPLED RECEPTORS FAMILY 1 PROFILE DOMAIN-CONTAINING PROTEIN"/>
    <property type="match status" value="1"/>
</dbReference>
<feature type="transmembrane region" description="Helical" evidence="9">
    <location>
        <begin position="284"/>
        <end position="304"/>
    </location>
</feature>
<feature type="transmembrane region" description="Helical" evidence="9">
    <location>
        <begin position="136"/>
        <end position="157"/>
    </location>
</feature>
<keyword evidence="12" id="KW-1185">Reference proteome</keyword>
<evidence type="ECO:0000313" key="11">
    <source>
        <dbReference type="EMBL" id="KAK2179413.1"/>
    </source>
</evidence>
<name>A0AAD9KZ17_RIDPI</name>
<feature type="region of interest" description="Disordered" evidence="8">
    <location>
        <begin position="352"/>
        <end position="387"/>
    </location>
</feature>
<feature type="transmembrane region" description="Helical" evidence="9">
    <location>
        <begin position="55"/>
        <end position="77"/>
    </location>
</feature>
<feature type="domain" description="G-protein coupled receptors family 1 profile" evidence="10">
    <location>
        <begin position="35"/>
        <end position="302"/>
    </location>
</feature>
<protein>
    <recommendedName>
        <fullName evidence="10">G-protein coupled receptors family 1 profile domain-containing protein</fullName>
    </recommendedName>
</protein>
<reference evidence="11" key="1">
    <citation type="journal article" date="2023" name="Mol. Biol. Evol.">
        <title>Third-Generation Sequencing Reveals the Adaptive Role of the Epigenome in Three Deep-Sea Polychaetes.</title>
        <authorList>
            <person name="Perez M."/>
            <person name="Aroh O."/>
            <person name="Sun Y."/>
            <person name="Lan Y."/>
            <person name="Juniper S.K."/>
            <person name="Young C.R."/>
            <person name="Angers B."/>
            <person name="Qian P.Y."/>
        </authorList>
    </citation>
    <scope>NUCLEOTIDE SEQUENCE</scope>
    <source>
        <strain evidence="11">R07B-5</strain>
    </source>
</reference>
<dbReference type="AlphaFoldDB" id="A0AAD9KZ17"/>
<evidence type="ECO:0000259" key="10">
    <source>
        <dbReference type="PROSITE" id="PS50262"/>
    </source>
</evidence>
<dbReference type="Pfam" id="PF00001">
    <property type="entry name" value="7tm_1"/>
    <property type="match status" value="1"/>
</dbReference>
<evidence type="ECO:0000256" key="4">
    <source>
        <dbReference type="ARBA" id="ARBA00023040"/>
    </source>
</evidence>
<feature type="transmembrane region" description="Helical" evidence="9">
    <location>
        <begin position="240"/>
        <end position="264"/>
    </location>
</feature>
<evidence type="ECO:0000256" key="8">
    <source>
        <dbReference type="SAM" id="MobiDB-lite"/>
    </source>
</evidence>
<dbReference type="InterPro" id="IPR000276">
    <property type="entry name" value="GPCR_Rhodpsn"/>
</dbReference>
<keyword evidence="6" id="KW-0675">Receptor</keyword>
<comment type="subcellular location">
    <subcellularLocation>
        <location evidence="1">Membrane</location>
        <topology evidence="1">Multi-pass membrane protein</topology>
    </subcellularLocation>
</comment>
<gene>
    <name evidence="11" type="ORF">NP493_492g02000</name>
</gene>
<keyword evidence="7" id="KW-0807">Transducer</keyword>
<organism evidence="11 12">
    <name type="scientific">Ridgeia piscesae</name>
    <name type="common">Tubeworm</name>
    <dbReference type="NCBI Taxonomy" id="27915"/>
    <lineage>
        <taxon>Eukaryota</taxon>
        <taxon>Metazoa</taxon>
        <taxon>Spiralia</taxon>
        <taxon>Lophotrochozoa</taxon>
        <taxon>Annelida</taxon>
        <taxon>Polychaeta</taxon>
        <taxon>Sedentaria</taxon>
        <taxon>Canalipalpata</taxon>
        <taxon>Sabellida</taxon>
        <taxon>Siboglinidae</taxon>
        <taxon>Ridgeia</taxon>
    </lineage>
</organism>
<feature type="transmembrane region" description="Helical" evidence="9">
    <location>
        <begin position="195"/>
        <end position="219"/>
    </location>
</feature>
<keyword evidence="5 9" id="KW-0472">Membrane</keyword>
<evidence type="ECO:0000256" key="1">
    <source>
        <dbReference type="ARBA" id="ARBA00004141"/>
    </source>
</evidence>
<dbReference type="GO" id="GO:0005886">
    <property type="term" value="C:plasma membrane"/>
    <property type="evidence" value="ECO:0007669"/>
    <property type="project" value="TreeGrafter"/>
</dbReference>
<evidence type="ECO:0000256" key="7">
    <source>
        <dbReference type="ARBA" id="ARBA00023224"/>
    </source>
</evidence>
<dbReference type="PROSITE" id="PS50262">
    <property type="entry name" value="G_PROTEIN_RECEP_F1_2"/>
    <property type="match status" value="1"/>
</dbReference>
<dbReference type="GO" id="GO:0004930">
    <property type="term" value="F:G protein-coupled receptor activity"/>
    <property type="evidence" value="ECO:0007669"/>
    <property type="project" value="UniProtKB-KW"/>
</dbReference>
<keyword evidence="2 9" id="KW-0812">Transmembrane</keyword>
<keyword evidence="3 9" id="KW-1133">Transmembrane helix</keyword>
<sequence length="387" mass="43319">MTTATTTEAPEKTWSAEDRVLIYAAPVLIILGTIGNSLSGVVMMRKDLRKTTTSLFLTVLAVVDTAILYTGLLRQWLIIYKDFDIRKVAAATCKLHTFLLYALNQYQAWLLVIVTIERLIAVFLPHQSKRLCTRPAAAASVAVSALVIGGLNAHFFWTNQYIRLQYSGDRKYAYCMPIDPKYAHFMRAIWPWIDFIAFSMLPFAILVSSNIAILLRMLYSHYLRRNSMHTHGNFVKMTSMTAILITVTFCFFVTTAPISIYLIITDTLREDSTSVSEGGLRMVWVVFNLLTYTNNTINFLLYCVSGSRFRRELINMFRRKNRIKPTSHSGTMEIPLNHAAHSSTLQTNVAATSGVTGTPMPGRSNVVIPPTGGQSTVNGGNGNGKHR</sequence>
<feature type="transmembrane region" description="Helical" evidence="9">
    <location>
        <begin position="106"/>
        <end position="124"/>
    </location>
</feature>
<evidence type="ECO:0000256" key="9">
    <source>
        <dbReference type="SAM" id="Phobius"/>
    </source>
</evidence>
<dbReference type="Gene3D" id="1.20.1070.10">
    <property type="entry name" value="Rhodopsin 7-helix transmembrane proteins"/>
    <property type="match status" value="1"/>
</dbReference>
<dbReference type="CDD" id="cd14978">
    <property type="entry name" value="7tmA_FMRFamide_R-like"/>
    <property type="match status" value="1"/>
</dbReference>